<accession>A0A414LLJ4</accession>
<dbReference type="PROSITE" id="PS51257">
    <property type="entry name" value="PROKAR_LIPOPROTEIN"/>
    <property type="match status" value="1"/>
</dbReference>
<dbReference type="EMBL" id="QSKV01000001">
    <property type="protein sequence ID" value="RHE95514.1"/>
    <property type="molecule type" value="Genomic_DNA"/>
</dbReference>
<dbReference type="SMART" id="SM00028">
    <property type="entry name" value="TPR"/>
    <property type="match status" value="3"/>
</dbReference>
<evidence type="ECO:0000256" key="1">
    <source>
        <dbReference type="PROSITE-ProRule" id="PRU00339"/>
    </source>
</evidence>
<feature type="transmembrane region" description="Helical" evidence="3">
    <location>
        <begin position="360"/>
        <end position="381"/>
    </location>
</feature>
<dbReference type="RefSeq" id="WP_118220681.1">
    <property type="nucleotide sequence ID" value="NZ_JADNIJ010000001.1"/>
</dbReference>
<dbReference type="PROSITE" id="PS50005">
    <property type="entry name" value="TPR"/>
    <property type="match status" value="1"/>
</dbReference>
<organism evidence="4 5">
    <name type="scientific">Bacteroides intestinalis</name>
    <dbReference type="NCBI Taxonomy" id="329854"/>
    <lineage>
        <taxon>Bacteria</taxon>
        <taxon>Pseudomonadati</taxon>
        <taxon>Bacteroidota</taxon>
        <taxon>Bacteroidia</taxon>
        <taxon>Bacteroidales</taxon>
        <taxon>Bacteroidaceae</taxon>
        <taxon>Bacteroides</taxon>
    </lineage>
</organism>
<evidence type="ECO:0000256" key="2">
    <source>
        <dbReference type="SAM" id="Coils"/>
    </source>
</evidence>
<feature type="repeat" description="TPR" evidence="1">
    <location>
        <begin position="101"/>
        <end position="134"/>
    </location>
</feature>
<feature type="coiled-coil region" evidence="2">
    <location>
        <begin position="405"/>
        <end position="439"/>
    </location>
</feature>
<keyword evidence="1" id="KW-0802">TPR repeat</keyword>
<name>A0A414LLJ4_9BACE</name>
<evidence type="ECO:0000313" key="5">
    <source>
        <dbReference type="Proteomes" id="UP000285650"/>
    </source>
</evidence>
<keyword evidence="2" id="KW-0175">Coiled coil</keyword>
<dbReference type="AlphaFoldDB" id="A0A414LLJ4"/>
<evidence type="ECO:0000256" key="3">
    <source>
        <dbReference type="SAM" id="Phobius"/>
    </source>
</evidence>
<dbReference type="Proteomes" id="UP000285650">
    <property type="component" value="Unassembled WGS sequence"/>
</dbReference>
<reference evidence="4 5" key="1">
    <citation type="submission" date="2018-08" db="EMBL/GenBank/DDBJ databases">
        <title>A genome reference for cultivated species of the human gut microbiota.</title>
        <authorList>
            <person name="Zou Y."/>
            <person name="Xue W."/>
            <person name="Luo G."/>
        </authorList>
    </citation>
    <scope>NUCLEOTIDE SEQUENCE [LARGE SCALE GENOMIC DNA]</scope>
    <source>
        <strain evidence="4 5">AM27-17</strain>
    </source>
</reference>
<dbReference type="Gene3D" id="1.25.40.10">
    <property type="entry name" value="Tetratricopeptide repeat domain"/>
    <property type="match status" value="2"/>
</dbReference>
<sequence>MSSKFILVAILIFLLTACTQQIQYNKQLVKADSLMLAHPDSTLQILNNIATGQFTTKADKAYYALLLTQARDKNYIKQTNDSLIRIAINYFDSVNDTPKQARSYYNWGNIYRDRGKYHTAINRYLTALTYLSRCENNELKSVLYSNLGYLYYVQNLNAEADSIYHQAELLALQQKDTVGFCYALTQQGMINLEKGEAYHSKAERQILQALSLGKSYSDKTVLEPIYVSLSTLYNLIPDTLKALEYSRLSYSIREDTIHCYRTFLMLGNAYFLNAKYDSASVFLHKVFTADRFYDTKANACMLLSEIAQLRGDKDSAFFYEKKRAVYLDSASTYLQGYTTIDRVIPNEQNKDWSFHEHYSYIVYGILCLLITIGTFCIHRLWRKNKQHLAEKKEWEDKLQVGITTLRQNAKELAEQQQQKLQLQDEVNQLVTKKRAYNKEDYKTSPLYVKVSRIAKELVKTDTKENLNEEEWTQFIALTNAGWNEIISYLNENYNLSAEEIQICCLYLAKVPVKHIGHFVKGQVRSTIQSKSKDILLKIEAPQNILLKNALFLLAEKLEDNKLYAL</sequence>
<keyword evidence="3" id="KW-0812">Transmembrane</keyword>
<proteinExistence type="predicted"/>
<protein>
    <submittedName>
        <fullName evidence="4">Uncharacterized protein</fullName>
    </submittedName>
</protein>
<keyword evidence="3" id="KW-0472">Membrane</keyword>
<keyword evidence="3" id="KW-1133">Transmembrane helix</keyword>
<gene>
    <name evidence="4" type="ORF">DW712_02120</name>
</gene>
<dbReference type="InterPro" id="IPR019734">
    <property type="entry name" value="TPR_rpt"/>
</dbReference>
<dbReference type="SUPFAM" id="SSF48452">
    <property type="entry name" value="TPR-like"/>
    <property type="match status" value="1"/>
</dbReference>
<dbReference type="InterPro" id="IPR011990">
    <property type="entry name" value="TPR-like_helical_dom_sf"/>
</dbReference>
<comment type="caution">
    <text evidence="4">The sequence shown here is derived from an EMBL/GenBank/DDBJ whole genome shotgun (WGS) entry which is preliminary data.</text>
</comment>
<evidence type="ECO:0000313" key="4">
    <source>
        <dbReference type="EMBL" id="RHE95514.1"/>
    </source>
</evidence>